<dbReference type="STRING" id="64571.A0A1Y2GP74"/>
<dbReference type="EMBL" id="MCFF01000023">
    <property type="protein sequence ID" value="ORZ13342.1"/>
    <property type="molecule type" value="Genomic_DNA"/>
</dbReference>
<keyword evidence="2" id="KW-0479">Metal-binding</keyword>
<evidence type="ECO:0000256" key="4">
    <source>
        <dbReference type="ARBA" id="ARBA00023002"/>
    </source>
</evidence>
<keyword evidence="8" id="KW-1185">Reference proteome</keyword>
<dbReference type="PANTHER" id="PTHR10869:SF241">
    <property type="entry name" value="FE2OG DIOXYGENASE DOMAIN-CONTAINING PROTEIN"/>
    <property type="match status" value="1"/>
</dbReference>
<dbReference type="GO" id="GO:0031418">
    <property type="term" value="F:L-ascorbic acid binding"/>
    <property type="evidence" value="ECO:0007669"/>
    <property type="project" value="InterPro"/>
</dbReference>
<reference evidence="7 8" key="1">
    <citation type="submission" date="2016-07" db="EMBL/GenBank/DDBJ databases">
        <title>Pervasive Adenine N6-methylation of Active Genes in Fungi.</title>
        <authorList>
            <consortium name="DOE Joint Genome Institute"/>
            <person name="Mondo S.J."/>
            <person name="Dannebaum R.O."/>
            <person name="Kuo R.C."/>
            <person name="Labutti K."/>
            <person name="Haridas S."/>
            <person name="Kuo A."/>
            <person name="Salamov A."/>
            <person name="Ahrendt S.R."/>
            <person name="Lipzen A."/>
            <person name="Sullivan W."/>
            <person name="Andreopoulos W.B."/>
            <person name="Clum A."/>
            <person name="Lindquist E."/>
            <person name="Daum C."/>
            <person name="Ramamoorthy G.K."/>
            <person name="Gryganskyi A."/>
            <person name="Culley D."/>
            <person name="Magnuson J.K."/>
            <person name="James T.Y."/>
            <person name="O'Malley M.A."/>
            <person name="Stajich J.E."/>
            <person name="Spatafora J.W."/>
            <person name="Visel A."/>
            <person name="Grigoriev I.V."/>
        </authorList>
    </citation>
    <scope>NUCLEOTIDE SEQUENCE [LARGE SCALE GENOMIC DNA]</scope>
    <source>
        <strain evidence="7 8">NRRL 3116</strain>
    </source>
</reference>
<dbReference type="PANTHER" id="PTHR10869">
    <property type="entry name" value="PROLYL 4-HYDROXYLASE ALPHA SUBUNIT"/>
    <property type="match status" value="1"/>
</dbReference>
<dbReference type="Pfam" id="PF13640">
    <property type="entry name" value="2OG-FeII_Oxy_3"/>
    <property type="match status" value="1"/>
</dbReference>
<dbReference type="AlphaFoldDB" id="A0A1Y2GP74"/>
<dbReference type="SUPFAM" id="SSF51197">
    <property type="entry name" value="Clavaminate synthase-like"/>
    <property type="match status" value="1"/>
</dbReference>
<dbReference type="Gene3D" id="2.60.120.620">
    <property type="entry name" value="q2cbj1_9rhob like domain"/>
    <property type="match status" value="1"/>
</dbReference>
<dbReference type="Proteomes" id="UP000193648">
    <property type="component" value="Unassembled WGS sequence"/>
</dbReference>
<feature type="domain" description="Prolyl 4-hydroxylase alpha subunit" evidence="6">
    <location>
        <begin position="1"/>
        <end position="186"/>
    </location>
</feature>
<proteinExistence type="predicted"/>
<dbReference type="InterPro" id="IPR044862">
    <property type="entry name" value="Pro_4_hyd_alph_FE2OG_OXY"/>
</dbReference>
<dbReference type="RefSeq" id="XP_021880423.1">
    <property type="nucleotide sequence ID" value="XM_022020428.1"/>
</dbReference>
<dbReference type="InterPro" id="IPR006620">
    <property type="entry name" value="Pro_4_hyd_alph"/>
</dbReference>
<keyword evidence="5" id="KW-0408">Iron</keyword>
<dbReference type="InterPro" id="IPR045054">
    <property type="entry name" value="P4HA-like"/>
</dbReference>
<dbReference type="GeneID" id="33562272"/>
<protein>
    <recommendedName>
        <fullName evidence="6">Prolyl 4-hydroxylase alpha subunit domain-containing protein</fullName>
    </recommendedName>
</protein>
<evidence type="ECO:0000259" key="6">
    <source>
        <dbReference type="SMART" id="SM00702"/>
    </source>
</evidence>
<dbReference type="GO" id="GO:0005506">
    <property type="term" value="F:iron ion binding"/>
    <property type="evidence" value="ECO:0007669"/>
    <property type="project" value="InterPro"/>
</dbReference>
<evidence type="ECO:0000256" key="1">
    <source>
        <dbReference type="ARBA" id="ARBA00001961"/>
    </source>
</evidence>
<organism evidence="7 8">
    <name type="scientific">Lobosporangium transversale</name>
    <dbReference type="NCBI Taxonomy" id="64571"/>
    <lineage>
        <taxon>Eukaryota</taxon>
        <taxon>Fungi</taxon>
        <taxon>Fungi incertae sedis</taxon>
        <taxon>Mucoromycota</taxon>
        <taxon>Mortierellomycotina</taxon>
        <taxon>Mortierellomycetes</taxon>
        <taxon>Mortierellales</taxon>
        <taxon>Mortierellaceae</taxon>
        <taxon>Lobosporangium</taxon>
    </lineage>
</organism>
<evidence type="ECO:0000256" key="5">
    <source>
        <dbReference type="ARBA" id="ARBA00023004"/>
    </source>
</evidence>
<name>A0A1Y2GP74_9FUNG</name>
<feature type="non-terminal residue" evidence="7">
    <location>
        <position position="187"/>
    </location>
</feature>
<evidence type="ECO:0000313" key="7">
    <source>
        <dbReference type="EMBL" id="ORZ13342.1"/>
    </source>
</evidence>
<dbReference type="OrthoDB" id="69177at2759"/>
<keyword evidence="3" id="KW-0223">Dioxygenase</keyword>
<evidence type="ECO:0000313" key="8">
    <source>
        <dbReference type="Proteomes" id="UP000193648"/>
    </source>
</evidence>
<comment type="cofactor">
    <cofactor evidence="1">
        <name>L-ascorbate</name>
        <dbReference type="ChEBI" id="CHEBI:38290"/>
    </cofactor>
</comment>
<dbReference type="SMART" id="SM00702">
    <property type="entry name" value="P4Hc"/>
    <property type="match status" value="1"/>
</dbReference>
<feature type="non-terminal residue" evidence="7">
    <location>
        <position position="1"/>
    </location>
</feature>
<gene>
    <name evidence="7" type="ORF">BCR41DRAFT_296102</name>
</gene>
<evidence type="ECO:0000256" key="2">
    <source>
        <dbReference type="ARBA" id="ARBA00022723"/>
    </source>
</evidence>
<keyword evidence="4" id="KW-0560">Oxidoreductase</keyword>
<sequence length="187" mass="21136">LQNILTPQECQSLIARSEAVGYDIALVNTGSEGSGVHIPGYRDGQRCIIDDHAVAAELWRRIQQHVPTIYQKRPVIGMNERLRFLKYRPGDQFQPHMDGEYRRTDGSGHVTKVTVQFYLNEGCEGGATTFLEERMAWAKTDEEMTLRNCVAVSPKVGQALVFQHDLVHEGSKVTQGEKYVIRSDVLY</sequence>
<dbReference type="InParanoid" id="A0A1Y2GP74"/>
<evidence type="ECO:0000256" key="3">
    <source>
        <dbReference type="ARBA" id="ARBA00022964"/>
    </source>
</evidence>
<accession>A0A1Y2GP74</accession>
<dbReference type="GO" id="GO:0004656">
    <property type="term" value="F:procollagen-proline 4-dioxygenase activity"/>
    <property type="evidence" value="ECO:0007669"/>
    <property type="project" value="TreeGrafter"/>
</dbReference>
<dbReference type="GO" id="GO:0005783">
    <property type="term" value="C:endoplasmic reticulum"/>
    <property type="evidence" value="ECO:0007669"/>
    <property type="project" value="TreeGrafter"/>
</dbReference>
<comment type="caution">
    <text evidence="7">The sequence shown here is derived from an EMBL/GenBank/DDBJ whole genome shotgun (WGS) entry which is preliminary data.</text>
</comment>